<keyword evidence="5 7" id="KW-0067">ATP-binding</keyword>
<comment type="caution">
    <text evidence="7">The sequence shown here is derived from an EMBL/GenBank/DDBJ whole genome shotgun (WGS) entry which is preliminary data.</text>
</comment>
<protein>
    <submittedName>
        <fullName evidence="7">Phosphate ABC transporter ATP-binding protein</fullName>
    </submittedName>
</protein>
<dbReference type="PANTHER" id="PTHR42788">
    <property type="entry name" value="TAURINE IMPORT ATP-BINDING PROTEIN-RELATED"/>
    <property type="match status" value="1"/>
</dbReference>
<keyword evidence="3" id="KW-0472">Membrane</keyword>
<dbReference type="AlphaFoldDB" id="A0A315EI95"/>
<dbReference type="GO" id="GO:0005524">
    <property type="term" value="F:ATP binding"/>
    <property type="evidence" value="ECO:0007669"/>
    <property type="project" value="UniProtKB-KW"/>
</dbReference>
<dbReference type="Gene3D" id="3.40.50.300">
    <property type="entry name" value="P-loop containing nucleotide triphosphate hydrolases"/>
    <property type="match status" value="1"/>
</dbReference>
<evidence type="ECO:0000313" key="7">
    <source>
        <dbReference type="EMBL" id="PUE55584.1"/>
    </source>
</evidence>
<name>A0A315EI95_9BURK</name>
<comment type="similarity">
    <text evidence="1">Belongs to the ABC transporter superfamily.</text>
</comment>
<dbReference type="PANTHER" id="PTHR42788:SF19">
    <property type="entry name" value="ALIPHATIC SULFONATES IMPORT ATP-BINDING PROTEIN SSUB 2"/>
    <property type="match status" value="1"/>
</dbReference>
<gene>
    <name evidence="7" type="ORF">B9Z37_03255</name>
</gene>
<sequence>MSTVQISLNAVSVHLGAQAALTGVSLRIEAGERVALVGANGSGKSTLLRTLHGLVPPTQGQVLKAPGVRQAMLFQRPHLLRLSALNNVTLGLWLDRARGLRWAAAQALALQALQRVGLQSVAQQNGRQLSGGQQQRLALARAWARQPDVLLLDEPTASLDPHAKREVEALMADFACSQERPLTLVWASHNLGQVKRLATRVIYLEFGQVMADLPVADFFNPAVLAQCSPAAHAFVQGELS</sequence>
<keyword evidence="4" id="KW-0547">Nucleotide-binding</keyword>
<proteinExistence type="inferred from homology"/>
<evidence type="ECO:0000313" key="8">
    <source>
        <dbReference type="Proteomes" id="UP000250790"/>
    </source>
</evidence>
<evidence type="ECO:0000256" key="5">
    <source>
        <dbReference type="ARBA" id="ARBA00022840"/>
    </source>
</evidence>
<dbReference type="SUPFAM" id="SSF52540">
    <property type="entry name" value="P-loop containing nucleoside triphosphate hydrolases"/>
    <property type="match status" value="1"/>
</dbReference>
<keyword evidence="2" id="KW-0813">Transport</keyword>
<dbReference type="InterPro" id="IPR003439">
    <property type="entry name" value="ABC_transporter-like_ATP-bd"/>
</dbReference>
<dbReference type="Proteomes" id="UP000250790">
    <property type="component" value="Unassembled WGS sequence"/>
</dbReference>
<dbReference type="PROSITE" id="PS50893">
    <property type="entry name" value="ABC_TRANSPORTER_2"/>
    <property type="match status" value="1"/>
</dbReference>
<dbReference type="Pfam" id="PF00005">
    <property type="entry name" value="ABC_tran"/>
    <property type="match status" value="1"/>
</dbReference>
<keyword evidence="3" id="KW-1003">Cell membrane</keyword>
<keyword evidence="8" id="KW-1185">Reference proteome</keyword>
<organism evidence="7 8">
    <name type="scientific">Limnohabitans parvus II-B4</name>
    <dbReference type="NCBI Taxonomy" id="1293052"/>
    <lineage>
        <taxon>Bacteria</taxon>
        <taxon>Pseudomonadati</taxon>
        <taxon>Pseudomonadota</taxon>
        <taxon>Betaproteobacteria</taxon>
        <taxon>Burkholderiales</taxon>
        <taxon>Comamonadaceae</taxon>
        <taxon>Limnohabitans</taxon>
    </lineage>
</organism>
<evidence type="ECO:0000256" key="4">
    <source>
        <dbReference type="ARBA" id="ARBA00022741"/>
    </source>
</evidence>
<dbReference type="PROSITE" id="PS00211">
    <property type="entry name" value="ABC_TRANSPORTER_1"/>
    <property type="match status" value="1"/>
</dbReference>
<evidence type="ECO:0000256" key="2">
    <source>
        <dbReference type="ARBA" id="ARBA00022448"/>
    </source>
</evidence>
<dbReference type="InterPro" id="IPR003593">
    <property type="entry name" value="AAA+_ATPase"/>
</dbReference>
<dbReference type="InterPro" id="IPR027417">
    <property type="entry name" value="P-loop_NTPase"/>
</dbReference>
<evidence type="ECO:0000259" key="6">
    <source>
        <dbReference type="PROSITE" id="PS50893"/>
    </source>
</evidence>
<evidence type="ECO:0000256" key="1">
    <source>
        <dbReference type="ARBA" id="ARBA00005417"/>
    </source>
</evidence>
<evidence type="ECO:0000256" key="3">
    <source>
        <dbReference type="ARBA" id="ARBA00022475"/>
    </source>
</evidence>
<dbReference type="RefSeq" id="WP_108311573.1">
    <property type="nucleotide sequence ID" value="NZ_NESN01000001.1"/>
</dbReference>
<feature type="domain" description="ABC transporter" evidence="6">
    <location>
        <begin position="6"/>
        <end position="231"/>
    </location>
</feature>
<dbReference type="SMART" id="SM00382">
    <property type="entry name" value="AAA"/>
    <property type="match status" value="1"/>
</dbReference>
<dbReference type="OrthoDB" id="9800654at2"/>
<reference evidence="7 8" key="1">
    <citation type="submission" date="2017-04" db="EMBL/GenBank/DDBJ databases">
        <title>Unexpected and diverse lifestyles within the genus Limnohabitans.</title>
        <authorList>
            <person name="Kasalicky V."/>
            <person name="Mehrshad M."/>
            <person name="Andrei S.-A."/>
            <person name="Salcher M."/>
            <person name="Kratochvilova H."/>
            <person name="Simek K."/>
            <person name="Ghai R."/>
        </authorList>
    </citation>
    <scope>NUCLEOTIDE SEQUENCE [LARGE SCALE GENOMIC DNA]</scope>
    <source>
        <strain evidence="7 8">II-B4</strain>
    </source>
</reference>
<accession>A0A315EI95</accession>
<dbReference type="InterPro" id="IPR017871">
    <property type="entry name" value="ABC_transporter-like_CS"/>
</dbReference>
<dbReference type="InterPro" id="IPR050166">
    <property type="entry name" value="ABC_transporter_ATP-bind"/>
</dbReference>
<dbReference type="GO" id="GO:0016887">
    <property type="term" value="F:ATP hydrolysis activity"/>
    <property type="evidence" value="ECO:0007669"/>
    <property type="project" value="InterPro"/>
</dbReference>
<dbReference type="EMBL" id="NESN01000001">
    <property type="protein sequence ID" value="PUE55584.1"/>
    <property type="molecule type" value="Genomic_DNA"/>
</dbReference>